<dbReference type="OrthoDB" id="4577644at2"/>
<dbReference type="Proteomes" id="UP000251891">
    <property type="component" value="Unassembled WGS sequence"/>
</dbReference>
<keyword evidence="2" id="KW-0560">Oxidoreductase</keyword>
<evidence type="ECO:0000313" key="5">
    <source>
        <dbReference type="Proteomes" id="UP000251891"/>
    </source>
</evidence>
<comment type="caution">
    <text evidence="4">The sequence shown here is derived from an EMBL/GenBank/DDBJ whole genome shotgun (WGS) entry which is preliminary data.</text>
</comment>
<dbReference type="EMBL" id="QLYX01000009">
    <property type="protein sequence ID" value="RAY13495.1"/>
    <property type="molecule type" value="Genomic_DNA"/>
</dbReference>
<evidence type="ECO:0000313" key="4">
    <source>
        <dbReference type="EMBL" id="RAY13495.1"/>
    </source>
</evidence>
<dbReference type="RefSeq" id="WP_111869619.1">
    <property type="nucleotide sequence ID" value="NZ_QLYX01000009.1"/>
</dbReference>
<dbReference type="PRINTS" id="PR00081">
    <property type="entry name" value="GDHRDH"/>
</dbReference>
<name>A0A365H314_9ACTN</name>
<dbReference type="PANTHER" id="PTHR24320:SF148">
    <property type="entry name" value="NAD(P)-BINDING ROSSMANN-FOLD SUPERFAMILY PROTEIN"/>
    <property type="match status" value="1"/>
</dbReference>
<dbReference type="Pfam" id="PF00106">
    <property type="entry name" value="adh_short"/>
    <property type="match status" value="1"/>
</dbReference>
<dbReference type="Gene3D" id="3.40.50.720">
    <property type="entry name" value="NAD(P)-binding Rossmann-like Domain"/>
    <property type="match status" value="1"/>
</dbReference>
<dbReference type="InterPro" id="IPR036291">
    <property type="entry name" value="NAD(P)-bd_dom_sf"/>
</dbReference>
<dbReference type="NCBIfam" id="NF004845">
    <property type="entry name" value="PRK06196.1"/>
    <property type="match status" value="1"/>
</dbReference>
<reference evidence="4 5" key="1">
    <citation type="submission" date="2018-06" db="EMBL/GenBank/DDBJ databases">
        <title>Actinomadura craniellae sp. nov. isolated from marine sponge Craniella sp.</title>
        <authorList>
            <person name="Li L."/>
            <person name="Xu Q.H."/>
            <person name="Lin H.W."/>
            <person name="Lu Y.H."/>
        </authorList>
    </citation>
    <scope>NUCLEOTIDE SEQUENCE [LARGE SCALE GENOMIC DNA]</scope>
    <source>
        <strain evidence="4 5">LHW63021</strain>
    </source>
</reference>
<evidence type="ECO:0000256" key="2">
    <source>
        <dbReference type="ARBA" id="ARBA00023002"/>
    </source>
</evidence>
<sequence length="328" mass="34708">MTTSQQPLGSGFGAAATAADVIEGIDLSGKVAIVTGGYSGLGLETTRALRSAGAEVVVPVRDREKATAALKGLDGVEIEALDLIAPASVDAFAERFLASGRPLHILVNNAGIMASPLARDARGYEAQFATNHLGHFQLTARLWPALRRAGGARVVSVSSRGHRLSPVVFDDIDFERREYERWSAYGQAKTANVLFAVALDERGRSAGVRAFSLHPGTIADTDLKRHLSAEDLQATGAFDEAGNVITDPERDLKTVEQGAATNVWCATSPRLDGLGGVYCENSDIARPMSPGENGFDVTLKGVASHALDPDAADRLWDLSERRTGTTLG</sequence>
<proteinExistence type="inferred from homology"/>
<dbReference type="SUPFAM" id="SSF51735">
    <property type="entry name" value="NAD(P)-binding Rossmann-fold domains"/>
    <property type="match status" value="1"/>
</dbReference>
<dbReference type="FunFam" id="3.40.50.720:FF:000594">
    <property type="entry name" value="Short-chain oxidoreductase"/>
    <property type="match status" value="1"/>
</dbReference>
<evidence type="ECO:0000256" key="3">
    <source>
        <dbReference type="ARBA" id="ARBA00071493"/>
    </source>
</evidence>
<dbReference type="AlphaFoldDB" id="A0A365H314"/>
<dbReference type="PANTHER" id="PTHR24320">
    <property type="entry name" value="RETINOL DEHYDROGENASE"/>
    <property type="match status" value="1"/>
</dbReference>
<gene>
    <name evidence="4" type="ORF">DPM19_20815</name>
</gene>
<keyword evidence="5" id="KW-1185">Reference proteome</keyword>
<accession>A0A365H314</accession>
<evidence type="ECO:0000256" key="1">
    <source>
        <dbReference type="ARBA" id="ARBA00006484"/>
    </source>
</evidence>
<comment type="similarity">
    <text evidence="1">Belongs to the short-chain dehydrogenases/reductases (SDR) family.</text>
</comment>
<organism evidence="4 5">
    <name type="scientific">Actinomadura craniellae</name>
    <dbReference type="NCBI Taxonomy" id="2231787"/>
    <lineage>
        <taxon>Bacteria</taxon>
        <taxon>Bacillati</taxon>
        <taxon>Actinomycetota</taxon>
        <taxon>Actinomycetes</taxon>
        <taxon>Streptosporangiales</taxon>
        <taxon>Thermomonosporaceae</taxon>
        <taxon>Actinomadura</taxon>
    </lineage>
</organism>
<protein>
    <recommendedName>
        <fullName evidence="3">Probable oxidoreductase</fullName>
    </recommendedName>
</protein>
<dbReference type="GO" id="GO:0016491">
    <property type="term" value="F:oxidoreductase activity"/>
    <property type="evidence" value="ECO:0007669"/>
    <property type="project" value="UniProtKB-KW"/>
</dbReference>
<dbReference type="InterPro" id="IPR002347">
    <property type="entry name" value="SDR_fam"/>
</dbReference>